<keyword evidence="4" id="KW-1185">Reference proteome</keyword>
<evidence type="ECO:0000256" key="1">
    <source>
        <dbReference type="ARBA" id="ARBA00023172"/>
    </source>
</evidence>
<reference evidence="3 4" key="1">
    <citation type="submission" date="2018-03" db="EMBL/GenBank/DDBJ databases">
        <title>The draft genome of Zobellella taiwanensis JCM 13381.</title>
        <authorList>
            <person name="Liu L."/>
            <person name="Li L."/>
            <person name="Wang T."/>
            <person name="Zhang X."/>
            <person name="Liang L."/>
        </authorList>
    </citation>
    <scope>NUCLEOTIDE SEQUENCE [LARGE SCALE GENOMIC DNA]</scope>
    <source>
        <strain evidence="3 4">JCM 13381</strain>
    </source>
</reference>
<feature type="domain" description="Tyr recombinase" evidence="2">
    <location>
        <begin position="177"/>
        <end position="434"/>
    </location>
</feature>
<gene>
    <name evidence="3" type="ORF">C7I36_08680</name>
</gene>
<name>A0A2P7QXQ8_9GAMM</name>
<evidence type="ECO:0000259" key="2">
    <source>
        <dbReference type="PROSITE" id="PS51898"/>
    </source>
</evidence>
<dbReference type="OrthoDB" id="2078692at2"/>
<comment type="caution">
    <text evidence="3">The sequence shown here is derived from an EMBL/GenBank/DDBJ whole genome shotgun (WGS) entry which is preliminary data.</text>
</comment>
<proteinExistence type="predicted"/>
<keyword evidence="1" id="KW-0233">DNA recombination</keyword>
<dbReference type="NCBIfam" id="NF040693">
    <property type="entry name" value="recomb_GmtY"/>
    <property type="match status" value="1"/>
</dbReference>
<organism evidence="3 4">
    <name type="scientific">Zobellella taiwanensis</name>
    <dbReference type="NCBI Taxonomy" id="347535"/>
    <lineage>
        <taxon>Bacteria</taxon>
        <taxon>Pseudomonadati</taxon>
        <taxon>Pseudomonadota</taxon>
        <taxon>Gammaproteobacteria</taxon>
        <taxon>Aeromonadales</taxon>
        <taxon>Aeromonadaceae</taxon>
        <taxon>Zobellella</taxon>
    </lineage>
</organism>
<dbReference type="Proteomes" id="UP000242181">
    <property type="component" value="Unassembled WGS sequence"/>
</dbReference>
<dbReference type="PROSITE" id="PS51898">
    <property type="entry name" value="TYR_RECOMBINASE"/>
    <property type="match status" value="1"/>
</dbReference>
<dbReference type="EMBL" id="PXYH01000010">
    <property type="protein sequence ID" value="PSJ42735.1"/>
    <property type="molecule type" value="Genomic_DNA"/>
</dbReference>
<dbReference type="AlphaFoldDB" id="A0A2P7QXQ8"/>
<evidence type="ECO:0000313" key="3">
    <source>
        <dbReference type="EMBL" id="PSJ42735.1"/>
    </source>
</evidence>
<dbReference type="InterPro" id="IPR011010">
    <property type="entry name" value="DNA_brk_join_enz"/>
</dbReference>
<accession>A0A2P7QXQ8</accession>
<sequence length="442" mass="51902">MKYSLKLAVSYTDTASGNRHQLPAVYTRNGILISHLRYLAWYSEKSDSWKEKSIFSVRLLIDYIEATSRFKKIITLLKNFTEALVTGTIDYEACDDSLGLFWKPRNLSDANTILFHITAYTDFLARQDEYEESRINPFRNASSWEERMNWCAYYHKQANVFLNHLSSYAEAKKAAARKRLIYTPAQLVISNDKAERFPEDKIESLIHDGFVCKGRVDYRSQAMTMLLNYGGLRKSELFHIFTSDITIHPNHEGEALVRVYHPLYGRSPDPKYKNRSEYLRSETGYQPRNRYRITERLYSGWKNPLMTSKDGYFEVIFNPTCKAKEFLIVWVNYLKYQRVEPSDNHPFAFTNDRGEPDTLKNFQRRHKRAVERIGLDYKKELGTTEHGHRHAYGYRGRKLGLSQVELQKAMHHKSPNSCLVYIKPTSDDIRTEMRESENELKQ</sequence>
<dbReference type="RefSeq" id="WP_106453327.1">
    <property type="nucleotide sequence ID" value="NZ_PXYH01000010.1"/>
</dbReference>
<dbReference type="SUPFAM" id="SSF56349">
    <property type="entry name" value="DNA breaking-rejoining enzymes"/>
    <property type="match status" value="1"/>
</dbReference>
<dbReference type="InterPro" id="IPR013762">
    <property type="entry name" value="Integrase-like_cat_sf"/>
</dbReference>
<dbReference type="Gene3D" id="1.10.443.10">
    <property type="entry name" value="Intergrase catalytic core"/>
    <property type="match status" value="1"/>
</dbReference>
<dbReference type="GO" id="GO:0003677">
    <property type="term" value="F:DNA binding"/>
    <property type="evidence" value="ECO:0007669"/>
    <property type="project" value="InterPro"/>
</dbReference>
<dbReference type="CDD" id="cd00397">
    <property type="entry name" value="DNA_BRE_C"/>
    <property type="match status" value="1"/>
</dbReference>
<dbReference type="InterPro" id="IPR002104">
    <property type="entry name" value="Integrase_catalytic"/>
</dbReference>
<dbReference type="GO" id="GO:0006310">
    <property type="term" value="P:DNA recombination"/>
    <property type="evidence" value="ECO:0007669"/>
    <property type="project" value="UniProtKB-KW"/>
</dbReference>
<evidence type="ECO:0000313" key="4">
    <source>
        <dbReference type="Proteomes" id="UP000242181"/>
    </source>
</evidence>
<dbReference type="GO" id="GO:0015074">
    <property type="term" value="P:DNA integration"/>
    <property type="evidence" value="ECO:0007669"/>
    <property type="project" value="InterPro"/>
</dbReference>
<protein>
    <submittedName>
        <fullName evidence="3">Recombinase</fullName>
    </submittedName>
</protein>